<sequence>MSTQLRRPLVLVAGALLLLLLGLIYAYSVLLAPLKVAFDWDVSGMTLIFALSIISFTVGCLVSGELERRGFDRPGLLLGAALLLAGFIGTSSAGGATSLLSTVAFYGVVSSLGIGVVYNIVIPTVTAWFPDRPGMAQGVALMGFGCGGFVLGPVMTQLYSMLDWRLVLVGTGVLFAAAVMLTALVVRPPTAREGAALSGLAPDSDRGGDGSAGGNRDAGLAEMLRDRSFYLLYAFLFFMGSVGMGVTGIGRELPLSLGADDMTAAFVIGFVNIGSGIGRLCGGAALDRLGRGPAMFAMAVLGVAGPLSLVASLLLTSLPLQTVACLVTGIGWGAAVVSMPFVTRTEWGQSNMAENMAVVNTYSIFGSVVGSWGSGLLSTMLGSFVPVLFAMCIMGLASVFVAVMLRAGAATNVSSRTRTGRTTVE</sequence>
<protein>
    <submittedName>
        <fullName evidence="7">MFS transporter</fullName>
    </submittedName>
</protein>
<feature type="transmembrane region" description="Helical" evidence="5">
    <location>
        <begin position="141"/>
        <end position="160"/>
    </location>
</feature>
<keyword evidence="2 5" id="KW-0812">Transmembrane</keyword>
<evidence type="ECO:0000256" key="1">
    <source>
        <dbReference type="ARBA" id="ARBA00004651"/>
    </source>
</evidence>
<reference evidence="7 8" key="1">
    <citation type="submission" date="2020-10" db="EMBL/GenBank/DDBJ databases">
        <title>ChiBAC.</title>
        <authorList>
            <person name="Zenner C."/>
            <person name="Hitch T.C.A."/>
            <person name="Clavel T."/>
        </authorList>
    </citation>
    <scope>NUCLEOTIDE SEQUENCE [LARGE SCALE GENOMIC DNA]</scope>
    <source>
        <strain evidence="7 8">DSM 107455</strain>
    </source>
</reference>
<dbReference type="Pfam" id="PF07690">
    <property type="entry name" value="MFS_1"/>
    <property type="match status" value="1"/>
</dbReference>
<dbReference type="InterPro" id="IPR036259">
    <property type="entry name" value="MFS_trans_sf"/>
</dbReference>
<feature type="transmembrane region" description="Helical" evidence="5">
    <location>
        <begin position="76"/>
        <end position="97"/>
    </location>
</feature>
<dbReference type="Proteomes" id="UP001194273">
    <property type="component" value="Unassembled WGS sequence"/>
</dbReference>
<feature type="transmembrane region" description="Helical" evidence="5">
    <location>
        <begin position="103"/>
        <end position="129"/>
    </location>
</feature>
<dbReference type="EMBL" id="JADCJZ010000001">
    <property type="protein sequence ID" value="MBE5023897.1"/>
    <property type="molecule type" value="Genomic_DNA"/>
</dbReference>
<dbReference type="InterPro" id="IPR050327">
    <property type="entry name" value="Proton-linked_MCT"/>
</dbReference>
<keyword evidence="3 5" id="KW-1133">Transmembrane helix</keyword>
<dbReference type="RefSeq" id="WP_193529305.1">
    <property type="nucleotide sequence ID" value="NZ_JADCJZ010000001.1"/>
</dbReference>
<dbReference type="SUPFAM" id="SSF103473">
    <property type="entry name" value="MFS general substrate transporter"/>
    <property type="match status" value="1"/>
</dbReference>
<feature type="transmembrane region" description="Helical" evidence="5">
    <location>
        <begin position="230"/>
        <end position="250"/>
    </location>
</feature>
<evidence type="ECO:0000259" key="6">
    <source>
        <dbReference type="PROSITE" id="PS50850"/>
    </source>
</evidence>
<accession>A0ABR9QT47</accession>
<feature type="transmembrane region" description="Helical" evidence="5">
    <location>
        <begin position="294"/>
        <end position="315"/>
    </location>
</feature>
<feature type="transmembrane region" description="Helical" evidence="5">
    <location>
        <begin position="166"/>
        <end position="186"/>
    </location>
</feature>
<dbReference type="InterPro" id="IPR011701">
    <property type="entry name" value="MFS"/>
</dbReference>
<feature type="transmembrane region" description="Helical" evidence="5">
    <location>
        <begin position="362"/>
        <end position="381"/>
    </location>
</feature>
<name>A0ABR9QT47_9ACTN</name>
<dbReference type="Gene3D" id="1.20.1250.20">
    <property type="entry name" value="MFS general substrate transporter like domains"/>
    <property type="match status" value="2"/>
</dbReference>
<evidence type="ECO:0000256" key="5">
    <source>
        <dbReference type="SAM" id="Phobius"/>
    </source>
</evidence>
<keyword evidence="8" id="KW-1185">Reference proteome</keyword>
<feature type="transmembrane region" description="Helical" evidence="5">
    <location>
        <begin position="42"/>
        <end position="64"/>
    </location>
</feature>
<dbReference type="InterPro" id="IPR020846">
    <property type="entry name" value="MFS_dom"/>
</dbReference>
<dbReference type="PROSITE" id="PS50850">
    <property type="entry name" value="MFS"/>
    <property type="match status" value="1"/>
</dbReference>
<evidence type="ECO:0000313" key="7">
    <source>
        <dbReference type="EMBL" id="MBE5023897.1"/>
    </source>
</evidence>
<evidence type="ECO:0000256" key="4">
    <source>
        <dbReference type="ARBA" id="ARBA00023136"/>
    </source>
</evidence>
<comment type="caution">
    <text evidence="7">The sequence shown here is derived from an EMBL/GenBank/DDBJ whole genome shotgun (WGS) entry which is preliminary data.</text>
</comment>
<feature type="transmembrane region" description="Helical" evidence="5">
    <location>
        <begin position="262"/>
        <end position="282"/>
    </location>
</feature>
<keyword evidence="4 5" id="KW-0472">Membrane</keyword>
<evidence type="ECO:0000313" key="8">
    <source>
        <dbReference type="Proteomes" id="UP001194273"/>
    </source>
</evidence>
<proteinExistence type="predicted"/>
<feature type="domain" description="Major facilitator superfamily (MFS) profile" evidence="6">
    <location>
        <begin position="8"/>
        <end position="410"/>
    </location>
</feature>
<organism evidence="7 8">
    <name type="scientific">Thermophilibacter gallinarum</name>
    <dbReference type="NCBI Taxonomy" id="2779357"/>
    <lineage>
        <taxon>Bacteria</taxon>
        <taxon>Bacillati</taxon>
        <taxon>Actinomycetota</taxon>
        <taxon>Coriobacteriia</taxon>
        <taxon>Coriobacteriales</taxon>
        <taxon>Atopobiaceae</taxon>
        <taxon>Thermophilibacter</taxon>
    </lineage>
</organism>
<feature type="transmembrane region" description="Helical" evidence="5">
    <location>
        <begin position="321"/>
        <end position="342"/>
    </location>
</feature>
<comment type="subcellular location">
    <subcellularLocation>
        <location evidence="1">Cell membrane</location>
        <topology evidence="1">Multi-pass membrane protein</topology>
    </subcellularLocation>
</comment>
<dbReference type="PANTHER" id="PTHR11360">
    <property type="entry name" value="MONOCARBOXYLATE TRANSPORTER"/>
    <property type="match status" value="1"/>
</dbReference>
<evidence type="ECO:0000256" key="3">
    <source>
        <dbReference type="ARBA" id="ARBA00022989"/>
    </source>
</evidence>
<evidence type="ECO:0000256" key="2">
    <source>
        <dbReference type="ARBA" id="ARBA00022692"/>
    </source>
</evidence>
<feature type="transmembrane region" description="Helical" evidence="5">
    <location>
        <begin position="387"/>
        <end position="409"/>
    </location>
</feature>
<gene>
    <name evidence="7" type="ORF">INF26_03390</name>
</gene>